<dbReference type="Proteomes" id="UP000194236">
    <property type="component" value="Unassembled WGS sequence"/>
</dbReference>
<name>A0A1Y3BPK1_EURMA</name>
<keyword evidence="3" id="KW-1185">Reference proteome</keyword>
<sequence>MTSKDFRSVPPPKNLNQRQSYSRFDDVHGDASQARAKFEARINSGSQFSRRPKFGDFEDEYFEHEDDDGQQLSKSSMKNDANDDDDDEEDPLDAFMA</sequence>
<proteinExistence type="predicted"/>
<accession>A0A1Y3BPK1</accession>
<dbReference type="AlphaFoldDB" id="A0A1Y3BPK1"/>
<gene>
    <name evidence="2" type="ORF">BLA29_014577</name>
</gene>
<evidence type="ECO:0000313" key="3">
    <source>
        <dbReference type="Proteomes" id="UP000194236"/>
    </source>
</evidence>
<comment type="caution">
    <text evidence="2">The sequence shown here is derived from an EMBL/GenBank/DDBJ whole genome shotgun (WGS) entry which is preliminary data.</text>
</comment>
<evidence type="ECO:0000313" key="2">
    <source>
        <dbReference type="EMBL" id="OTF81516.1"/>
    </source>
</evidence>
<feature type="non-terminal residue" evidence="2">
    <location>
        <position position="97"/>
    </location>
</feature>
<feature type="region of interest" description="Disordered" evidence="1">
    <location>
        <begin position="1"/>
        <end position="97"/>
    </location>
</feature>
<feature type="compositionally biased region" description="Acidic residues" evidence="1">
    <location>
        <begin position="57"/>
        <end position="69"/>
    </location>
</feature>
<protein>
    <submittedName>
        <fullName evidence="2">Uncharacterized protein</fullName>
    </submittedName>
</protein>
<organism evidence="2 3">
    <name type="scientific">Euroglyphus maynei</name>
    <name type="common">Mayne's house dust mite</name>
    <dbReference type="NCBI Taxonomy" id="6958"/>
    <lineage>
        <taxon>Eukaryota</taxon>
        <taxon>Metazoa</taxon>
        <taxon>Ecdysozoa</taxon>
        <taxon>Arthropoda</taxon>
        <taxon>Chelicerata</taxon>
        <taxon>Arachnida</taxon>
        <taxon>Acari</taxon>
        <taxon>Acariformes</taxon>
        <taxon>Sarcoptiformes</taxon>
        <taxon>Astigmata</taxon>
        <taxon>Psoroptidia</taxon>
        <taxon>Analgoidea</taxon>
        <taxon>Pyroglyphidae</taxon>
        <taxon>Pyroglyphinae</taxon>
        <taxon>Euroglyphus</taxon>
    </lineage>
</organism>
<feature type="compositionally biased region" description="Acidic residues" evidence="1">
    <location>
        <begin position="82"/>
        <end position="97"/>
    </location>
</feature>
<evidence type="ECO:0000256" key="1">
    <source>
        <dbReference type="SAM" id="MobiDB-lite"/>
    </source>
</evidence>
<reference evidence="2 3" key="1">
    <citation type="submission" date="2017-03" db="EMBL/GenBank/DDBJ databases">
        <title>Genome Survey of Euroglyphus maynei.</title>
        <authorList>
            <person name="Arlian L.G."/>
            <person name="Morgan M.S."/>
            <person name="Rider S.D."/>
        </authorList>
    </citation>
    <scope>NUCLEOTIDE SEQUENCE [LARGE SCALE GENOMIC DNA]</scope>
    <source>
        <strain evidence="2">Arlian Lab</strain>
        <tissue evidence="2">Whole body</tissue>
    </source>
</reference>
<dbReference type="EMBL" id="MUJZ01013263">
    <property type="protein sequence ID" value="OTF81516.1"/>
    <property type="molecule type" value="Genomic_DNA"/>
</dbReference>